<feature type="domain" description="SOSEKI DIX-like" evidence="9">
    <location>
        <begin position="18"/>
        <end position="110"/>
    </location>
</feature>
<keyword evidence="5" id="KW-0472">Membrane</keyword>
<dbReference type="Proteomes" id="UP000734854">
    <property type="component" value="Unassembled WGS sequence"/>
</dbReference>
<gene>
    <name evidence="10" type="ORF">ZIOFF_017052</name>
</gene>
<keyword evidence="3" id="KW-1003">Cell membrane</keyword>
<dbReference type="Pfam" id="PF06136">
    <property type="entry name" value="SOK"/>
    <property type="match status" value="1"/>
</dbReference>
<dbReference type="GO" id="GO:0005886">
    <property type="term" value="C:plasma membrane"/>
    <property type="evidence" value="ECO:0007669"/>
    <property type="project" value="UniProtKB-SubCell"/>
</dbReference>
<dbReference type="InterPro" id="IPR048351">
    <property type="entry name" value="SOK_DIX"/>
</dbReference>
<comment type="similarity">
    <text evidence="7">Belongs to the SOSEKI family.</text>
</comment>
<dbReference type="GO" id="GO:0051301">
    <property type="term" value="P:cell division"/>
    <property type="evidence" value="ECO:0007669"/>
    <property type="project" value="UniProtKB-KW"/>
</dbReference>
<evidence type="ECO:0000313" key="10">
    <source>
        <dbReference type="EMBL" id="KAG6520023.1"/>
    </source>
</evidence>
<feature type="region of interest" description="Disordered" evidence="8">
    <location>
        <begin position="144"/>
        <end position="260"/>
    </location>
</feature>
<feature type="compositionally biased region" description="Basic and acidic residues" evidence="8">
    <location>
        <begin position="236"/>
        <end position="254"/>
    </location>
</feature>
<sequence length="260" mass="28827">MEATSNFNGGGGGEVRSVNVVYFLSRHSGRIEHPHLLRIHRLRRDRVYLRGGIGTDVKRWLSEFRGKDLPETFTWSYKRYSGGYVWQDVMDGDLLTPCSDNEYVLKGSEIANHASDEKAAPPVAKAKISAEEAVGAETLQMVPRGEQLSPKAPAAEVDGDTSLEEEASKFQIGNGKPKIAKEEDKRSEAPAIVEHGDGNRDQVNKGRGHNNSGNKPETRATSRVLRNILRCKSSVKTKDEGLRAVRRREKEQHAGGRRQG</sequence>
<evidence type="ECO:0000256" key="4">
    <source>
        <dbReference type="ARBA" id="ARBA00022618"/>
    </source>
</evidence>
<reference evidence="10 11" key="1">
    <citation type="submission" date="2020-08" db="EMBL/GenBank/DDBJ databases">
        <title>Plant Genome Project.</title>
        <authorList>
            <person name="Zhang R.-G."/>
        </authorList>
    </citation>
    <scope>NUCLEOTIDE SEQUENCE [LARGE SCALE GENOMIC DNA]</scope>
    <source>
        <tissue evidence="10">Rhizome</tissue>
    </source>
</reference>
<comment type="subcellular location">
    <subcellularLocation>
        <location evidence="1">Cell membrane</location>
        <topology evidence="1">Peripheral membrane protein</topology>
        <orientation evidence="1">Cytoplasmic side</orientation>
    </subcellularLocation>
</comment>
<evidence type="ECO:0000256" key="8">
    <source>
        <dbReference type="SAM" id="MobiDB-lite"/>
    </source>
</evidence>
<comment type="caution">
    <text evidence="10">The sequence shown here is derived from an EMBL/GenBank/DDBJ whole genome shotgun (WGS) entry which is preliminary data.</text>
</comment>
<feature type="compositionally biased region" description="Basic and acidic residues" evidence="8">
    <location>
        <begin position="179"/>
        <end position="204"/>
    </location>
</feature>
<evidence type="ECO:0000259" key="9">
    <source>
        <dbReference type="Pfam" id="PF06136"/>
    </source>
</evidence>
<dbReference type="GO" id="GO:0051258">
    <property type="term" value="P:protein polymerization"/>
    <property type="evidence" value="ECO:0007669"/>
    <property type="project" value="UniProtKB-ARBA"/>
</dbReference>
<dbReference type="PANTHER" id="PTHR31083">
    <property type="entry name" value="UPSTREAM OF FLC PROTEIN (DUF966)"/>
    <property type="match status" value="1"/>
</dbReference>
<keyword evidence="4" id="KW-0132">Cell division</keyword>
<organism evidence="10 11">
    <name type="scientific">Zingiber officinale</name>
    <name type="common">Ginger</name>
    <name type="synonym">Amomum zingiber</name>
    <dbReference type="NCBI Taxonomy" id="94328"/>
    <lineage>
        <taxon>Eukaryota</taxon>
        <taxon>Viridiplantae</taxon>
        <taxon>Streptophyta</taxon>
        <taxon>Embryophyta</taxon>
        <taxon>Tracheophyta</taxon>
        <taxon>Spermatophyta</taxon>
        <taxon>Magnoliopsida</taxon>
        <taxon>Liliopsida</taxon>
        <taxon>Zingiberales</taxon>
        <taxon>Zingiberaceae</taxon>
        <taxon>Zingiber</taxon>
    </lineage>
</organism>
<evidence type="ECO:0000256" key="3">
    <source>
        <dbReference type="ARBA" id="ARBA00022475"/>
    </source>
</evidence>
<keyword evidence="6" id="KW-0131">Cell cycle</keyword>
<evidence type="ECO:0000256" key="7">
    <source>
        <dbReference type="ARBA" id="ARBA00024211"/>
    </source>
</evidence>
<dbReference type="PANTHER" id="PTHR31083:SF5">
    <property type="entry name" value="PROTEIN SOSEKI 1"/>
    <property type="match status" value="1"/>
</dbReference>
<name>A0A8J5HHX6_ZINOF</name>
<evidence type="ECO:0000313" key="11">
    <source>
        <dbReference type="Proteomes" id="UP000734854"/>
    </source>
</evidence>
<evidence type="ECO:0000256" key="2">
    <source>
        <dbReference type="ARBA" id="ARBA00022473"/>
    </source>
</evidence>
<evidence type="ECO:0000256" key="5">
    <source>
        <dbReference type="ARBA" id="ARBA00023136"/>
    </source>
</evidence>
<accession>A0A8J5HHX6</accession>
<keyword evidence="11" id="KW-1185">Reference proteome</keyword>
<keyword evidence="2" id="KW-0217">Developmental protein</keyword>
<proteinExistence type="inferred from homology"/>
<evidence type="ECO:0000256" key="6">
    <source>
        <dbReference type="ARBA" id="ARBA00023306"/>
    </source>
</evidence>
<feature type="compositionally biased region" description="Polar residues" evidence="8">
    <location>
        <begin position="209"/>
        <end position="221"/>
    </location>
</feature>
<dbReference type="InterPro" id="IPR010369">
    <property type="entry name" value="SOK"/>
</dbReference>
<evidence type="ECO:0000256" key="1">
    <source>
        <dbReference type="ARBA" id="ARBA00004413"/>
    </source>
</evidence>
<dbReference type="AlphaFoldDB" id="A0A8J5HHX6"/>
<protein>
    <recommendedName>
        <fullName evidence="9">SOSEKI DIX-like domain-containing protein</fullName>
    </recommendedName>
</protein>
<dbReference type="EMBL" id="JACMSC010000005">
    <property type="protein sequence ID" value="KAG6520023.1"/>
    <property type="molecule type" value="Genomic_DNA"/>
</dbReference>